<organism evidence="4 5">
    <name type="scientific">Trypanosoma brucei equiperdum</name>
    <dbReference type="NCBI Taxonomy" id="630700"/>
    <lineage>
        <taxon>Eukaryota</taxon>
        <taxon>Discoba</taxon>
        <taxon>Euglenozoa</taxon>
        <taxon>Kinetoplastea</taxon>
        <taxon>Metakinetoplastina</taxon>
        <taxon>Trypanosomatida</taxon>
        <taxon>Trypanosomatidae</taxon>
        <taxon>Trypanosoma</taxon>
    </lineage>
</organism>
<feature type="region of interest" description="Disordered" evidence="2">
    <location>
        <begin position="158"/>
        <end position="188"/>
    </location>
</feature>
<dbReference type="InterPro" id="IPR001075">
    <property type="entry name" value="NIF_FeS_clus_asmbl_NifU_C"/>
</dbReference>
<dbReference type="GO" id="GO:0005506">
    <property type="term" value="F:iron ion binding"/>
    <property type="evidence" value="ECO:0007669"/>
    <property type="project" value="InterPro"/>
</dbReference>
<dbReference type="InterPro" id="IPR034904">
    <property type="entry name" value="FSCA_dom_sf"/>
</dbReference>
<comment type="similarity">
    <text evidence="1">Belongs to the NifU family.</text>
</comment>
<dbReference type="Gene3D" id="3.30.300.130">
    <property type="entry name" value="Fe-S cluster assembly (FSCA)"/>
    <property type="match status" value="1"/>
</dbReference>
<sequence>MRVGSWLFYRAGPFYVARCPHIAQELTRGCLTPKAHVDSKRSFFVSFRETPNEACYKFFVKGVEFLPQSGNTLRFDFDNCHQSPLAKHILHNLPMVEEVTIGRDFVTVRRVDDDDTAAAVRQYAVRLGGNPTATPEETAERSAALQRKVMDAMEENCEQVKTLSGRNDPNESVDGGGENTEDNLGSQGGVALDSVDEAALRDLVRSTHWSELKLHVSALLTDHLYSGRAHIDADAPHPHPDTIPQDGDSEVVVVLKELISTTIRPQLQADGGDIRFVGLADSVMLVEMLGACRKCRSSKTTLRDMIERTTRHWVPEVQKVEEVERGGSYERQRQGKD</sequence>
<feature type="domain" description="Scaffold protein Nfu/NifU N-terminal" evidence="3">
    <location>
        <begin position="45"/>
        <end position="127"/>
    </location>
</feature>
<dbReference type="SUPFAM" id="SSF117916">
    <property type="entry name" value="Fe-S cluster assembly (FSCA) domain-like"/>
    <property type="match status" value="1"/>
</dbReference>
<reference evidence="4 5" key="1">
    <citation type="submission" date="2018-09" db="EMBL/GenBank/DDBJ databases">
        <title>whole genome sequence of T. equiperdum IVM-t1 strain.</title>
        <authorList>
            <person name="Suganuma K."/>
        </authorList>
    </citation>
    <scope>NUCLEOTIDE SEQUENCE [LARGE SCALE GENOMIC DNA]</scope>
    <source>
        <strain evidence="4 5">IVM-t1</strain>
    </source>
</reference>
<dbReference type="Pfam" id="PF08712">
    <property type="entry name" value="Nfu_N"/>
    <property type="match status" value="1"/>
</dbReference>
<gene>
    <name evidence="4" type="ORF">DPX39_100118100</name>
</gene>
<dbReference type="InterPro" id="IPR014824">
    <property type="entry name" value="Nfu/NifU_N"/>
</dbReference>
<dbReference type="PANTHER" id="PTHR11178:SF52">
    <property type="entry name" value="PROTEIN 5, PUTATIVE-RELATED"/>
    <property type="match status" value="1"/>
</dbReference>
<evidence type="ECO:0000256" key="2">
    <source>
        <dbReference type="SAM" id="MobiDB-lite"/>
    </source>
</evidence>
<dbReference type="SUPFAM" id="SSF110836">
    <property type="entry name" value="Hypothetical protein SAV1430"/>
    <property type="match status" value="1"/>
</dbReference>
<comment type="caution">
    <text evidence="4">The sequence shown here is derived from an EMBL/GenBank/DDBJ whole genome shotgun (WGS) entry which is preliminary data.</text>
</comment>
<evidence type="ECO:0000313" key="5">
    <source>
        <dbReference type="Proteomes" id="UP000266743"/>
    </source>
</evidence>
<dbReference type="InterPro" id="IPR036498">
    <property type="entry name" value="Nfu/NifU_N_sf"/>
</dbReference>
<name>A0A3L6L0S7_9TRYP</name>
<evidence type="ECO:0000256" key="1">
    <source>
        <dbReference type="ARBA" id="ARBA00006420"/>
    </source>
</evidence>
<protein>
    <submittedName>
        <fullName evidence="4">HIRA-interacting protein 5</fullName>
    </submittedName>
</protein>
<evidence type="ECO:0000313" key="4">
    <source>
        <dbReference type="EMBL" id="RHW69795.1"/>
    </source>
</evidence>
<accession>A0A3L6L0S7</accession>
<dbReference type="Pfam" id="PF01106">
    <property type="entry name" value="NifU"/>
    <property type="match status" value="1"/>
</dbReference>
<dbReference type="PANTHER" id="PTHR11178">
    <property type="entry name" value="IRON-SULFUR CLUSTER SCAFFOLD PROTEIN NFU-RELATED"/>
    <property type="match status" value="1"/>
</dbReference>
<dbReference type="GO" id="GO:0005739">
    <property type="term" value="C:mitochondrion"/>
    <property type="evidence" value="ECO:0007669"/>
    <property type="project" value="TreeGrafter"/>
</dbReference>
<dbReference type="EMBL" id="QSBY01000010">
    <property type="protein sequence ID" value="RHW69795.1"/>
    <property type="molecule type" value="Genomic_DNA"/>
</dbReference>
<dbReference type="GO" id="GO:0016226">
    <property type="term" value="P:iron-sulfur cluster assembly"/>
    <property type="evidence" value="ECO:0007669"/>
    <property type="project" value="InterPro"/>
</dbReference>
<dbReference type="Gene3D" id="3.30.1370.70">
    <property type="entry name" value="Scaffold protein Nfu/NifU, N-terminal domain"/>
    <property type="match status" value="1"/>
</dbReference>
<dbReference type="GO" id="GO:0051536">
    <property type="term" value="F:iron-sulfur cluster binding"/>
    <property type="evidence" value="ECO:0007669"/>
    <property type="project" value="InterPro"/>
</dbReference>
<proteinExistence type="inferred from homology"/>
<dbReference type="AlphaFoldDB" id="A0A3L6L0S7"/>
<evidence type="ECO:0000259" key="3">
    <source>
        <dbReference type="SMART" id="SM00932"/>
    </source>
</evidence>
<dbReference type="SMART" id="SM00932">
    <property type="entry name" value="Nfu_N"/>
    <property type="match status" value="1"/>
</dbReference>
<dbReference type="Proteomes" id="UP000266743">
    <property type="component" value="Chromosome 10"/>
</dbReference>